<feature type="compositionally biased region" description="Basic and acidic residues" evidence="1">
    <location>
        <begin position="62"/>
        <end position="77"/>
    </location>
</feature>
<dbReference type="RefSeq" id="WP_022521732.1">
    <property type="nucleotide sequence ID" value="NZ_CP054580.1"/>
</dbReference>
<feature type="region of interest" description="Disordered" evidence="1">
    <location>
        <begin position="52"/>
        <end position="84"/>
    </location>
</feature>
<dbReference type="EMBL" id="CP054580">
    <property type="protein sequence ID" value="QKS25489.1"/>
    <property type="molecule type" value="Genomic_DNA"/>
</dbReference>
<evidence type="ECO:0000259" key="2">
    <source>
        <dbReference type="Pfam" id="PF13453"/>
    </source>
</evidence>
<name>A0AAP9T149_9GAMM</name>
<protein>
    <recommendedName>
        <fullName evidence="2">Transcription factor zinc-finger domain-containing protein</fullName>
    </recommendedName>
</protein>
<gene>
    <name evidence="3" type="ORF">FX987_03285</name>
</gene>
<dbReference type="Proteomes" id="UP000509761">
    <property type="component" value="Chromosome"/>
</dbReference>
<dbReference type="Pfam" id="PF13453">
    <property type="entry name" value="Zn_ribbon_TFIIB"/>
    <property type="match status" value="1"/>
</dbReference>
<evidence type="ECO:0000313" key="4">
    <source>
        <dbReference type="Proteomes" id="UP000509761"/>
    </source>
</evidence>
<organism evidence="3 4">
    <name type="scientific">Vreelandella titanicae</name>
    <dbReference type="NCBI Taxonomy" id="664683"/>
    <lineage>
        <taxon>Bacteria</taxon>
        <taxon>Pseudomonadati</taxon>
        <taxon>Pseudomonadota</taxon>
        <taxon>Gammaproteobacteria</taxon>
        <taxon>Oceanospirillales</taxon>
        <taxon>Halomonadaceae</taxon>
        <taxon>Vreelandella</taxon>
    </lineage>
</organism>
<sequence>MKCTACQQGNLVPSFIDALFRSHTCDNCGGNWILIEDYISWKERHPEHVFDDTGVESVEAEDTGRRTDLPSDRRHYEQVSNRQR</sequence>
<proteinExistence type="predicted"/>
<dbReference type="AlphaFoldDB" id="A0AAP9T149"/>
<evidence type="ECO:0000313" key="3">
    <source>
        <dbReference type="EMBL" id="QKS25489.1"/>
    </source>
</evidence>
<feature type="domain" description="Transcription factor zinc-finger" evidence="2">
    <location>
        <begin position="2"/>
        <end position="44"/>
    </location>
</feature>
<dbReference type="InterPro" id="IPR027392">
    <property type="entry name" value="TF_Znf"/>
</dbReference>
<keyword evidence="4" id="KW-1185">Reference proteome</keyword>
<evidence type="ECO:0000256" key="1">
    <source>
        <dbReference type="SAM" id="MobiDB-lite"/>
    </source>
</evidence>
<reference evidence="3 4" key="1">
    <citation type="submission" date="2019-12" db="EMBL/GenBank/DDBJ databases">
        <title>Genome sequencing and assembly of endphytes of Porphyra tenera.</title>
        <authorList>
            <person name="Park J.M."/>
            <person name="Shin R."/>
            <person name="Jo S.H."/>
        </authorList>
    </citation>
    <scope>NUCLEOTIDE SEQUENCE [LARGE SCALE GENOMIC DNA]</scope>
    <source>
        <strain evidence="3 4">GPM3</strain>
    </source>
</reference>
<accession>A0AAP9T149</accession>